<proteinExistence type="predicted"/>
<evidence type="ECO:0000313" key="1">
    <source>
        <dbReference type="EMBL" id="CAN0516725.1"/>
    </source>
</evidence>
<protein>
    <submittedName>
        <fullName evidence="1">Uncharacterized protein</fullName>
    </submittedName>
</protein>
<reference evidence="1" key="1">
    <citation type="submission" date="2023-05" db="EMBL/GenBank/DDBJ databases">
        <authorList>
            <consortium name="ELIXIR-Norway"/>
        </authorList>
    </citation>
    <scope>NUCLEOTIDE SEQUENCE</scope>
</reference>
<dbReference type="Proteomes" id="UP001162501">
    <property type="component" value="Chromosome 4"/>
</dbReference>
<reference evidence="1" key="2">
    <citation type="submission" date="2025-03" db="EMBL/GenBank/DDBJ databases">
        <authorList>
            <consortium name="ELIXIR-Norway"/>
            <consortium name="Elixir Norway"/>
        </authorList>
    </citation>
    <scope>NUCLEOTIDE SEQUENCE</scope>
</reference>
<sequence>MKYFLYFIQKDRYIFLILLPVKERKLCKYRGIERYRRNETGIADSVSLQAVGLLSFGARTLDLQVPENQAQVDQRDLGTLKTESPEREDGSSYSASSKHVFLLILGSPFSRVHFVFSSHKGAPFCPKDAFMEPLVAFLLFKQRVPFREESKSCCSNPGFCSQHPD</sequence>
<name>A0AC59ZWF5_RANTA</name>
<organism evidence="1 2">
    <name type="scientific">Rangifer tarandus platyrhynchus</name>
    <name type="common">Svalbard reindeer</name>
    <dbReference type="NCBI Taxonomy" id="3082113"/>
    <lineage>
        <taxon>Eukaryota</taxon>
        <taxon>Metazoa</taxon>
        <taxon>Chordata</taxon>
        <taxon>Craniata</taxon>
        <taxon>Vertebrata</taxon>
        <taxon>Euteleostomi</taxon>
        <taxon>Mammalia</taxon>
        <taxon>Eutheria</taxon>
        <taxon>Laurasiatheria</taxon>
        <taxon>Artiodactyla</taxon>
        <taxon>Ruminantia</taxon>
        <taxon>Pecora</taxon>
        <taxon>Cervidae</taxon>
        <taxon>Odocoileinae</taxon>
        <taxon>Rangifer</taxon>
    </lineage>
</organism>
<accession>A0AC59ZWF5</accession>
<evidence type="ECO:0000313" key="2">
    <source>
        <dbReference type="Proteomes" id="UP001162501"/>
    </source>
</evidence>
<gene>
    <name evidence="1" type="ORF">MRATA1EN22A_LOCUS23558</name>
</gene>
<dbReference type="EMBL" id="OX596088">
    <property type="protein sequence ID" value="CAN0516725.1"/>
    <property type="molecule type" value="Genomic_DNA"/>
</dbReference>